<dbReference type="EMBL" id="JAJVCZ030000009">
    <property type="protein sequence ID" value="KAL0256511.1"/>
    <property type="molecule type" value="Genomic_DNA"/>
</dbReference>
<dbReference type="RefSeq" id="XP_066629540.1">
    <property type="nucleotide sequence ID" value="XM_066780311.1"/>
</dbReference>
<keyword evidence="4" id="KW-0472">Membrane</keyword>
<name>A0ABR3C7B9_9PEZI</name>
<accession>A0ABR3C7B9</accession>
<dbReference type="Proteomes" id="UP001430584">
    <property type="component" value="Unassembled WGS sequence"/>
</dbReference>
<proteinExistence type="inferred from homology"/>
<keyword evidence="4" id="KW-1133">Transmembrane helix</keyword>
<feature type="region of interest" description="Disordered" evidence="3">
    <location>
        <begin position="41"/>
        <end position="72"/>
    </location>
</feature>
<feature type="compositionally biased region" description="Polar residues" evidence="3">
    <location>
        <begin position="1"/>
        <end position="11"/>
    </location>
</feature>
<comment type="pathway">
    <text evidence="1">Mycotoxin biosynthesis.</text>
</comment>
<evidence type="ECO:0000313" key="6">
    <source>
        <dbReference type="Proteomes" id="UP001430584"/>
    </source>
</evidence>
<feature type="compositionally biased region" description="Acidic residues" evidence="3">
    <location>
        <begin position="50"/>
        <end position="59"/>
    </location>
</feature>
<dbReference type="GeneID" id="92012991"/>
<protein>
    <recommendedName>
        <fullName evidence="7">Tat pathway signal sequence</fullName>
    </recommendedName>
</protein>
<comment type="similarity">
    <text evidence="2">Belongs to the ustYa family.</text>
</comment>
<dbReference type="PANTHER" id="PTHR33365:SF4">
    <property type="entry name" value="CYCLOCHLOROTINE BIOSYNTHESIS PROTEIN O"/>
    <property type="match status" value="1"/>
</dbReference>
<reference evidence="5 6" key="1">
    <citation type="submission" date="2024-02" db="EMBL/GenBank/DDBJ databases">
        <title>De novo assembly and annotation of 12 fungi associated with fruit tree decline syndrome in Ontario, Canada.</title>
        <authorList>
            <person name="Sulman M."/>
            <person name="Ellouze W."/>
            <person name="Ilyukhin E."/>
        </authorList>
    </citation>
    <scope>NUCLEOTIDE SEQUENCE [LARGE SCALE GENOMIC DNA]</scope>
    <source>
        <strain evidence="5 6">FDS-637</strain>
    </source>
</reference>
<evidence type="ECO:0000256" key="2">
    <source>
        <dbReference type="ARBA" id="ARBA00035112"/>
    </source>
</evidence>
<evidence type="ECO:0000313" key="5">
    <source>
        <dbReference type="EMBL" id="KAL0256511.1"/>
    </source>
</evidence>
<evidence type="ECO:0000256" key="4">
    <source>
        <dbReference type="SAM" id="Phobius"/>
    </source>
</evidence>
<keyword evidence="6" id="KW-1185">Reference proteome</keyword>
<dbReference type="InterPro" id="IPR021765">
    <property type="entry name" value="UstYa-like"/>
</dbReference>
<keyword evidence="4" id="KW-0812">Transmembrane</keyword>
<gene>
    <name evidence="5" type="ORF">SLS55_008906</name>
</gene>
<sequence length="319" mass="35939">MDRRQNSTNDASRAKYSHIISSEEQEKQGLTMVHARLSEETDSTLLDQVDLSEDDDNDDLRESGGNGGSRRRRRPRFGPVWLWALHAGLFLMSLMFFVLGATMGPSVGTFVQQFNAYCESLFRRANRLAHLLIIRLVAAPALSAVEYEAVTFNNSKGAKTPYVGAGPEADKAWEHVTTHMGDQMVDETDMAALEKPLDRLRVTDAATGASGWRMELAVVHQLHCLNLIRKFVHKDHYEPLDNGDLAASEEKLTGHLDHCIEALRMKVMCEADVGVILYQEQPGDDGKFEPDYQTQHVCRNWNRVREWAVTHKVADKATF</sequence>
<dbReference type="Pfam" id="PF11807">
    <property type="entry name" value="UstYa"/>
    <property type="match status" value="1"/>
</dbReference>
<organism evidence="5 6">
    <name type="scientific">Diplodia seriata</name>
    <dbReference type="NCBI Taxonomy" id="420778"/>
    <lineage>
        <taxon>Eukaryota</taxon>
        <taxon>Fungi</taxon>
        <taxon>Dikarya</taxon>
        <taxon>Ascomycota</taxon>
        <taxon>Pezizomycotina</taxon>
        <taxon>Dothideomycetes</taxon>
        <taxon>Dothideomycetes incertae sedis</taxon>
        <taxon>Botryosphaeriales</taxon>
        <taxon>Botryosphaeriaceae</taxon>
        <taxon>Diplodia</taxon>
    </lineage>
</organism>
<dbReference type="PANTHER" id="PTHR33365">
    <property type="entry name" value="YALI0B05434P"/>
    <property type="match status" value="1"/>
</dbReference>
<evidence type="ECO:0000256" key="3">
    <source>
        <dbReference type="SAM" id="MobiDB-lite"/>
    </source>
</evidence>
<feature type="region of interest" description="Disordered" evidence="3">
    <location>
        <begin position="1"/>
        <end position="27"/>
    </location>
</feature>
<comment type="caution">
    <text evidence="5">The sequence shown here is derived from an EMBL/GenBank/DDBJ whole genome shotgun (WGS) entry which is preliminary data.</text>
</comment>
<feature type="transmembrane region" description="Helical" evidence="4">
    <location>
        <begin position="80"/>
        <end position="103"/>
    </location>
</feature>
<evidence type="ECO:0000256" key="1">
    <source>
        <dbReference type="ARBA" id="ARBA00004685"/>
    </source>
</evidence>
<evidence type="ECO:0008006" key="7">
    <source>
        <dbReference type="Google" id="ProtNLM"/>
    </source>
</evidence>